<accession>A0AAD5YVI1</accession>
<dbReference type="AlphaFoldDB" id="A0AAD5YVI1"/>
<keyword evidence="1" id="KW-0812">Transmembrane</keyword>
<dbReference type="Proteomes" id="UP001213000">
    <property type="component" value="Unassembled WGS sequence"/>
</dbReference>
<evidence type="ECO:0000313" key="4">
    <source>
        <dbReference type="Proteomes" id="UP001213000"/>
    </source>
</evidence>
<protein>
    <recommendedName>
        <fullName evidence="2">DUF6534 domain-containing protein</fullName>
    </recommendedName>
</protein>
<keyword evidence="4" id="KW-1185">Reference proteome</keyword>
<evidence type="ECO:0000259" key="2">
    <source>
        <dbReference type="Pfam" id="PF20152"/>
    </source>
</evidence>
<keyword evidence="1" id="KW-0472">Membrane</keyword>
<feature type="transmembrane region" description="Helical" evidence="1">
    <location>
        <begin position="33"/>
        <end position="53"/>
    </location>
</feature>
<name>A0AAD5YVI1_9AGAR</name>
<feature type="domain" description="DUF6534" evidence="2">
    <location>
        <begin position="112"/>
        <end position="197"/>
    </location>
</feature>
<comment type="caution">
    <text evidence="3">The sequence shown here is derived from an EMBL/GenBank/DDBJ whole genome shotgun (WGS) entry which is preliminary data.</text>
</comment>
<keyword evidence="1" id="KW-1133">Transmembrane helix</keyword>
<reference evidence="3" key="1">
    <citation type="submission" date="2022-07" db="EMBL/GenBank/DDBJ databases">
        <title>Genome Sequence of Leucocoprinus birnbaumii.</title>
        <authorList>
            <person name="Buettner E."/>
        </authorList>
    </citation>
    <scope>NUCLEOTIDE SEQUENCE</scope>
    <source>
        <strain evidence="3">VT141</strain>
    </source>
</reference>
<sequence length="686" mass="76638">MLDSLHMAMVVHGIYFYLIENFGQAAAMLKPTWSILTHVYFTIASDLCIRSVFGKRVWTLSHSYLLTGGIAATTLACAISGTIFISKAWHLGGFMDFHIISVYLYVSLGSGVAADILVAVSLCVALSKTRSGFKKADNLIHTLMAYAINTSLLTTLCSAGCFITYAVWPDRLIFLGIYFCLNKLYFNSLMAALNARQTLREKISGLSTAPTSLTARGFTGSALRGIFKKDSVDLYELETGVRSTTPVPQIQIGIERHITVDGHKAVDGGIAPEPEQEKNLVIAVATLPEDRVIAQVDARRKILSDGFAEIKKKAYPGRIIPKDWPREEDVGLIADRTSSDPNSAAFILRFIGDSVYNDPPGQLRACVEILQTNSQLLGSNSLNVLDPLYTHIISEIPEDIRFTTFHILGLWLLCDTREAATPVIVANYLGIDRELFILATDRLGPVLKGVPLSIELHNDSDKSFLDYLRKLFQSPTPSLGQEQVHLDVALKGLEWLGYCRKKPTRGGLIARDDIRSLIDHSQIPDLPQIVWSTGGDEALRNTLLRSCAFKICWKACRQISQSDQVEKTLNVLSDFDFNLDYLKWWQNDTREFAYFIRWLISLKDNNSDLITADPGWRNRSDSRIISIQHRDDNPESFVEPFRTAKLKCSQILDQCYSISFLLGKGGNSNRFCLYVDSSMTPKFFDA</sequence>
<dbReference type="PANTHER" id="PTHR40465:SF1">
    <property type="entry name" value="DUF6534 DOMAIN-CONTAINING PROTEIN"/>
    <property type="match status" value="1"/>
</dbReference>
<gene>
    <name evidence="3" type="ORF">NP233_g1761</name>
</gene>
<dbReference type="InterPro" id="IPR045339">
    <property type="entry name" value="DUF6534"/>
</dbReference>
<evidence type="ECO:0000256" key="1">
    <source>
        <dbReference type="SAM" id="Phobius"/>
    </source>
</evidence>
<evidence type="ECO:0000313" key="3">
    <source>
        <dbReference type="EMBL" id="KAJ3574445.1"/>
    </source>
</evidence>
<dbReference type="PANTHER" id="PTHR40465">
    <property type="entry name" value="CHROMOSOME 1, WHOLE GENOME SHOTGUN SEQUENCE"/>
    <property type="match status" value="1"/>
</dbReference>
<organism evidence="3 4">
    <name type="scientific">Leucocoprinus birnbaumii</name>
    <dbReference type="NCBI Taxonomy" id="56174"/>
    <lineage>
        <taxon>Eukaryota</taxon>
        <taxon>Fungi</taxon>
        <taxon>Dikarya</taxon>
        <taxon>Basidiomycota</taxon>
        <taxon>Agaricomycotina</taxon>
        <taxon>Agaricomycetes</taxon>
        <taxon>Agaricomycetidae</taxon>
        <taxon>Agaricales</taxon>
        <taxon>Agaricineae</taxon>
        <taxon>Agaricaceae</taxon>
        <taxon>Leucocoprinus</taxon>
    </lineage>
</organism>
<feature type="transmembrane region" description="Helical" evidence="1">
    <location>
        <begin position="65"/>
        <end position="90"/>
    </location>
</feature>
<dbReference type="Pfam" id="PF20152">
    <property type="entry name" value="DUF6534"/>
    <property type="match status" value="1"/>
</dbReference>
<feature type="transmembrane region" description="Helical" evidence="1">
    <location>
        <begin position="102"/>
        <end position="126"/>
    </location>
</feature>
<proteinExistence type="predicted"/>
<feature type="transmembrane region" description="Helical" evidence="1">
    <location>
        <begin position="146"/>
        <end position="167"/>
    </location>
</feature>
<dbReference type="EMBL" id="JANIEX010000068">
    <property type="protein sequence ID" value="KAJ3574445.1"/>
    <property type="molecule type" value="Genomic_DNA"/>
</dbReference>